<evidence type="ECO:0000313" key="1">
    <source>
        <dbReference type="EMBL" id="KAF7351999.1"/>
    </source>
</evidence>
<proteinExistence type="predicted"/>
<sequence length="220" mass="24183">MGRRRRLSRSYSVLEDVLLTNYYSLLIDLSIPTPTPLTVLYRLRSAILVVAAVVTLSPLHLDRLLHHLDHCLHFVPARYTQTLCLALSPQLVAIRLDSTSPVLPLDSAISNPMVTASSFLASDHYPRLQTPIIPRPLALLPALWPSATSPSSSLRTTYPSLPCNVFVNRLSDGSDGLEWFLSIVAGHRRGVTFSVRSCRTGINSNKTVADDRLTAAPSAF</sequence>
<dbReference type="AlphaFoldDB" id="A0A8H7CVG6"/>
<gene>
    <name evidence="1" type="ORF">MVEN_01162100</name>
</gene>
<reference evidence="1" key="1">
    <citation type="submission" date="2020-05" db="EMBL/GenBank/DDBJ databases">
        <title>Mycena genomes resolve the evolution of fungal bioluminescence.</title>
        <authorList>
            <person name="Tsai I.J."/>
        </authorList>
    </citation>
    <scope>NUCLEOTIDE SEQUENCE</scope>
    <source>
        <strain evidence="1">CCC161011</strain>
    </source>
</reference>
<keyword evidence="2" id="KW-1185">Reference proteome</keyword>
<comment type="caution">
    <text evidence="1">The sequence shown here is derived from an EMBL/GenBank/DDBJ whole genome shotgun (WGS) entry which is preliminary data.</text>
</comment>
<name>A0A8H7CVG6_9AGAR</name>
<organism evidence="1 2">
    <name type="scientific">Mycena venus</name>
    <dbReference type="NCBI Taxonomy" id="2733690"/>
    <lineage>
        <taxon>Eukaryota</taxon>
        <taxon>Fungi</taxon>
        <taxon>Dikarya</taxon>
        <taxon>Basidiomycota</taxon>
        <taxon>Agaricomycotina</taxon>
        <taxon>Agaricomycetes</taxon>
        <taxon>Agaricomycetidae</taxon>
        <taxon>Agaricales</taxon>
        <taxon>Marasmiineae</taxon>
        <taxon>Mycenaceae</taxon>
        <taxon>Mycena</taxon>
    </lineage>
</organism>
<protein>
    <submittedName>
        <fullName evidence="1">Uncharacterized protein</fullName>
    </submittedName>
</protein>
<accession>A0A8H7CVG6</accession>
<dbReference type="OrthoDB" id="10648690at2759"/>
<evidence type="ECO:0000313" key="2">
    <source>
        <dbReference type="Proteomes" id="UP000620124"/>
    </source>
</evidence>
<dbReference type="Proteomes" id="UP000620124">
    <property type="component" value="Unassembled WGS sequence"/>
</dbReference>
<dbReference type="EMBL" id="JACAZI010000009">
    <property type="protein sequence ID" value="KAF7351999.1"/>
    <property type="molecule type" value="Genomic_DNA"/>
</dbReference>